<feature type="compositionally biased region" description="Polar residues" evidence="1">
    <location>
        <begin position="29"/>
        <end position="41"/>
    </location>
</feature>
<dbReference type="PANTHER" id="PTHR35282">
    <property type="entry name" value="F5D14.24 PROTEIN"/>
    <property type="match status" value="1"/>
</dbReference>
<proteinExistence type="predicted"/>
<dbReference type="PANTHER" id="PTHR35282:SF2">
    <property type="entry name" value="F5D14.24 PROTEIN"/>
    <property type="match status" value="1"/>
</dbReference>
<feature type="region of interest" description="Disordered" evidence="1">
    <location>
        <begin position="1"/>
        <end position="76"/>
    </location>
</feature>
<dbReference type="Proteomes" id="UP001151287">
    <property type="component" value="Unassembled WGS sequence"/>
</dbReference>
<evidence type="ECO:0000313" key="2">
    <source>
        <dbReference type="EMBL" id="KAJ1702893.1"/>
    </source>
</evidence>
<dbReference type="AlphaFoldDB" id="A0A9Q0CZ78"/>
<dbReference type="EMBL" id="JAMQYH010000001">
    <property type="protein sequence ID" value="KAJ1702893.1"/>
    <property type="molecule type" value="Genomic_DNA"/>
</dbReference>
<feature type="compositionally biased region" description="Polar residues" evidence="1">
    <location>
        <begin position="59"/>
        <end position="76"/>
    </location>
</feature>
<reference evidence="2" key="1">
    <citation type="journal article" date="2022" name="Cell">
        <title>Repeat-based holocentromeres influence genome architecture and karyotype evolution.</title>
        <authorList>
            <person name="Hofstatter P.G."/>
            <person name="Thangavel G."/>
            <person name="Lux T."/>
            <person name="Neumann P."/>
            <person name="Vondrak T."/>
            <person name="Novak P."/>
            <person name="Zhang M."/>
            <person name="Costa L."/>
            <person name="Castellani M."/>
            <person name="Scott A."/>
            <person name="Toegelov H."/>
            <person name="Fuchs J."/>
            <person name="Mata-Sucre Y."/>
            <person name="Dias Y."/>
            <person name="Vanzela A.L.L."/>
            <person name="Huettel B."/>
            <person name="Almeida C.C.S."/>
            <person name="Simkova H."/>
            <person name="Souza G."/>
            <person name="Pedrosa-Harand A."/>
            <person name="Macas J."/>
            <person name="Mayer K.F.X."/>
            <person name="Houben A."/>
            <person name="Marques A."/>
        </authorList>
    </citation>
    <scope>NUCLEOTIDE SEQUENCE</scope>
    <source>
        <strain evidence="2">RhyBre1mFocal</strain>
    </source>
</reference>
<gene>
    <name evidence="2" type="ORF">LUZ63_002672</name>
</gene>
<comment type="caution">
    <text evidence="2">The sequence shown here is derived from an EMBL/GenBank/DDBJ whole genome shotgun (WGS) entry which is preliminary data.</text>
</comment>
<dbReference type="Pfam" id="PF21737">
    <property type="entry name" value="DUF6865"/>
    <property type="match status" value="1"/>
</dbReference>
<protein>
    <submittedName>
        <fullName evidence="2">Uncharacterized protein</fullName>
    </submittedName>
</protein>
<keyword evidence="3" id="KW-1185">Reference proteome</keyword>
<sequence>MASPATQPEISPETARESLMEISKVTPETYPSNTTEASAQLPNGDAENGSEKKYRSKLISISYTQPTPCPSENDST</sequence>
<accession>A0A9Q0CZ78</accession>
<organism evidence="2 3">
    <name type="scientific">Rhynchospora breviuscula</name>
    <dbReference type="NCBI Taxonomy" id="2022672"/>
    <lineage>
        <taxon>Eukaryota</taxon>
        <taxon>Viridiplantae</taxon>
        <taxon>Streptophyta</taxon>
        <taxon>Embryophyta</taxon>
        <taxon>Tracheophyta</taxon>
        <taxon>Spermatophyta</taxon>
        <taxon>Magnoliopsida</taxon>
        <taxon>Liliopsida</taxon>
        <taxon>Poales</taxon>
        <taxon>Cyperaceae</taxon>
        <taxon>Cyperoideae</taxon>
        <taxon>Rhynchosporeae</taxon>
        <taxon>Rhynchospora</taxon>
    </lineage>
</organism>
<name>A0A9Q0CZ78_9POAL</name>
<dbReference type="OrthoDB" id="632588at2759"/>
<evidence type="ECO:0000313" key="3">
    <source>
        <dbReference type="Proteomes" id="UP001151287"/>
    </source>
</evidence>
<evidence type="ECO:0000256" key="1">
    <source>
        <dbReference type="SAM" id="MobiDB-lite"/>
    </source>
</evidence>
<dbReference type="InterPro" id="IPR049198">
    <property type="entry name" value="DUF6865"/>
</dbReference>